<dbReference type="InterPro" id="IPR050039">
    <property type="entry name" value="MAB_1171c-like"/>
</dbReference>
<feature type="transmembrane region" description="Helical" evidence="1">
    <location>
        <begin position="69"/>
        <end position="90"/>
    </location>
</feature>
<protein>
    <submittedName>
        <fullName evidence="3">MAB_1171c family putative transporter</fullName>
    </submittedName>
</protein>
<dbReference type="InterPro" id="IPR046675">
    <property type="entry name" value="DUF6545"/>
</dbReference>
<keyword evidence="1" id="KW-0472">Membrane</keyword>
<dbReference type="EMBL" id="JBHSKN010000016">
    <property type="protein sequence ID" value="MFC5241791.1"/>
    <property type="molecule type" value="Genomic_DNA"/>
</dbReference>
<feature type="transmembrane region" description="Helical" evidence="1">
    <location>
        <begin position="110"/>
        <end position="129"/>
    </location>
</feature>
<feature type="transmembrane region" description="Helical" evidence="1">
    <location>
        <begin position="149"/>
        <end position="171"/>
    </location>
</feature>
<dbReference type="Pfam" id="PF20182">
    <property type="entry name" value="DUF6545"/>
    <property type="match status" value="1"/>
</dbReference>
<evidence type="ECO:0000256" key="1">
    <source>
        <dbReference type="SAM" id="Phobius"/>
    </source>
</evidence>
<name>A0ABW0DTD2_9ACTN</name>
<feature type="transmembrane region" description="Helical" evidence="1">
    <location>
        <begin position="6"/>
        <end position="27"/>
    </location>
</feature>
<evidence type="ECO:0000259" key="2">
    <source>
        <dbReference type="Pfam" id="PF20182"/>
    </source>
</evidence>
<gene>
    <name evidence="3" type="ORF">ACFPWV_17980</name>
</gene>
<dbReference type="Proteomes" id="UP001596035">
    <property type="component" value="Unassembled WGS sequence"/>
</dbReference>
<evidence type="ECO:0000313" key="3">
    <source>
        <dbReference type="EMBL" id="MFC5241791.1"/>
    </source>
</evidence>
<sequence>MSVSDAFVALIIGLLLLQAAVRLPAVLRGRNRQRSLWGAFAAFALAWWLRTDTGRAVIDTLGINDLPTLLKHTLAIAGICGLLTYVTDVYQDEDATARHIKITSVVQRTAARASLATVLCLAAVFFLALDRSKTGADSPYFMGRHVGEPTLALYLGLFNTYTAAAAAVCAYQWGRAARLARRRSLRTGLMMMAIGMTLMVLYAVLRTVYLAAITLTPVTATAGTAQEHVTDTVLYAGFLLWLLGSIIPATHALAARARALKAVIGLHYLWRDLVLGIDGIALHQPSRLLSGHRAATLINTVRDVVSHDATPQIRLGRYVTEIRDVTHELRRRAPADLFQRARRLAEAEGHTATDADAAAEAYWLKAALATVNAPAGAPAAFHTAGDDFASEVAWLLRVARAYRAASPHTGAIMDALAPIPLHSAR</sequence>
<proteinExistence type="predicted"/>
<keyword evidence="4" id="KW-1185">Reference proteome</keyword>
<dbReference type="RefSeq" id="WP_344562251.1">
    <property type="nucleotide sequence ID" value="NZ_BAAATG010000023.1"/>
</dbReference>
<dbReference type="NCBIfam" id="NF042915">
    <property type="entry name" value="MAB_1171c_fam"/>
    <property type="match status" value="1"/>
</dbReference>
<keyword evidence="1" id="KW-1133">Transmembrane helix</keyword>
<accession>A0ABW0DTD2</accession>
<evidence type="ECO:0000313" key="4">
    <source>
        <dbReference type="Proteomes" id="UP001596035"/>
    </source>
</evidence>
<feature type="transmembrane region" description="Helical" evidence="1">
    <location>
        <begin position="233"/>
        <end position="254"/>
    </location>
</feature>
<feature type="transmembrane region" description="Helical" evidence="1">
    <location>
        <begin position="192"/>
        <end position="213"/>
    </location>
</feature>
<comment type="caution">
    <text evidence="3">The sequence shown here is derived from an EMBL/GenBank/DDBJ whole genome shotgun (WGS) entry which is preliminary data.</text>
</comment>
<reference evidence="4" key="1">
    <citation type="journal article" date="2019" name="Int. J. Syst. Evol. Microbiol.">
        <title>The Global Catalogue of Microorganisms (GCM) 10K type strain sequencing project: providing services to taxonomists for standard genome sequencing and annotation.</title>
        <authorList>
            <consortium name="The Broad Institute Genomics Platform"/>
            <consortium name="The Broad Institute Genome Sequencing Center for Infectious Disease"/>
            <person name="Wu L."/>
            <person name="Ma J."/>
        </authorList>
    </citation>
    <scope>NUCLEOTIDE SEQUENCE [LARGE SCALE GENOMIC DNA]</scope>
    <source>
        <strain evidence="4">CGMCC 4.7131</strain>
    </source>
</reference>
<feature type="transmembrane region" description="Helical" evidence="1">
    <location>
        <begin position="34"/>
        <end position="49"/>
    </location>
</feature>
<keyword evidence="1" id="KW-0812">Transmembrane</keyword>
<feature type="domain" description="DUF6545" evidence="2">
    <location>
        <begin position="257"/>
        <end position="403"/>
    </location>
</feature>
<organism evidence="3 4">
    <name type="scientific">Streptomyces atrovirens</name>
    <dbReference type="NCBI Taxonomy" id="285556"/>
    <lineage>
        <taxon>Bacteria</taxon>
        <taxon>Bacillati</taxon>
        <taxon>Actinomycetota</taxon>
        <taxon>Actinomycetes</taxon>
        <taxon>Kitasatosporales</taxon>
        <taxon>Streptomycetaceae</taxon>
        <taxon>Streptomyces</taxon>
    </lineage>
</organism>